<keyword evidence="11" id="KW-0573">Peptidoglycan synthesis</keyword>
<dbReference type="GO" id="GO:0005886">
    <property type="term" value="C:plasma membrane"/>
    <property type="evidence" value="ECO:0007669"/>
    <property type="project" value="UniProtKB-SubCell"/>
</dbReference>
<comment type="similarity">
    <text evidence="2">In the C-terminal section; belongs to the transpeptidase family.</text>
</comment>
<evidence type="ECO:0000313" key="21">
    <source>
        <dbReference type="EMBL" id="OGE99992.1"/>
    </source>
</evidence>
<feature type="compositionally biased region" description="Pro residues" evidence="17">
    <location>
        <begin position="834"/>
        <end position="851"/>
    </location>
</feature>
<evidence type="ECO:0000256" key="12">
    <source>
        <dbReference type="ARBA" id="ARBA00023136"/>
    </source>
</evidence>
<evidence type="ECO:0000256" key="14">
    <source>
        <dbReference type="ARBA" id="ARBA00023316"/>
    </source>
</evidence>
<keyword evidence="5" id="KW-0121">Carboxypeptidase</keyword>
<name>A0A1F5QDN8_9BACT</name>
<feature type="region of interest" description="Disordered" evidence="17">
    <location>
        <begin position="830"/>
        <end position="863"/>
    </location>
</feature>
<keyword evidence="18" id="KW-0812">Transmembrane</keyword>
<dbReference type="FunFam" id="1.10.3810.10:FF:000001">
    <property type="entry name" value="Penicillin-binding protein 1A"/>
    <property type="match status" value="1"/>
</dbReference>
<keyword evidence="8" id="KW-0808">Transferase</keyword>
<dbReference type="AlphaFoldDB" id="A0A1F5QDN8"/>
<dbReference type="GO" id="GO:0008360">
    <property type="term" value="P:regulation of cell shape"/>
    <property type="evidence" value="ECO:0007669"/>
    <property type="project" value="UniProtKB-KW"/>
</dbReference>
<dbReference type="Pfam" id="PF00905">
    <property type="entry name" value="Transpeptidase"/>
    <property type="match status" value="1"/>
</dbReference>
<evidence type="ECO:0000313" key="22">
    <source>
        <dbReference type="Proteomes" id="UP000177235"/>
    </source>
</evidence>
<evidence type="ECO:0000256" key="17">
    <source>
        <dbReference type="SAM" id="MobiDB-lite"/>
    </source>
</evidence>
<evidence type="ECO:0000256" key="10">
    <source>
        <dbReference type="ARBA" id="ARBA00022960"/>
    </source>
</evidence>
<sequence>MALKQETKFGRGVFAKVRKAFFSIAFFTVAIVSGLLFGMYGYYSATLPGANALVNRDIPESTKIFDREGTLLYEFHGDAKRTVIPLNQIPEVVRQATIAVEDKNFYRHVGFDPEGIARASYINWKTGTKTQGASTITQQFVRNAVLTREKTFARKFKELVLAFNLEMRYSKEKILELYFNEIPYGSNLYGIQAASQGYFAKDPKDLTVAEAAYLAALPKAPTYYSPYGPHIDELDARVQMVLQKMHEQGFISAEQLESAKQEKVAFQKLTAPIIAPHFVFYVQDFLVQRYGEKAVREGGLRVRTTLDLRLQRIAEEIITKNAAINQKNWRGSNAALVAVNPKTGEVMAMVGGKDYFDKENDGEVNVALRPRQPGSSFKPYVYATAFQRGMSPASLVMDVTTNFGRYGSRDYIPNNYSGRTYGPLSLRQALQGSLNIPAVKTLMLVGIDNAINTAEAMGLTTLADRKRYGPALVLGGAEVKLLEHTAAFGAFGASGILHETTPILEVTDRNGKVLETIDRTYGKQVIDPQIAYQISHVLSDNEARMFIFSSRKHKLMLPDERPVAVKTGTTQEFRDAWTVGYTPSLATGVWVGNNDNMPMRPGADGLYVAAPIWNEFMAKALANTPPEQFIRPPGIVEVAVDKLTGKLPTAYTPSTKTEIFAMDYNIPTEQDDFHIPAGFGENSRVATIFRSEKPGDPAWDGPVRAWAQTHGFGFTTGTYIVLDEPPPEEDKPEEDLGGANEGLAVQVRVHPKISSVPWSMAVQTSSADPVVQITVKIDDKTEIVHFGSELSYDSRNSYQDGSHLMTVEILTEQGHSDVRAIPIQFALNTETVPGPTPEPPVFAENTPPPQGEPVSSTTPQENL</sequence>
<comment type="subcellular location">
    <subcellularLocation>
        <location evidence="1">Cell membrane</location>
    </subcellularLocation>
</comment>
<dbReference type="InterPro" id="IPR001460">
    <property type="entry name" value="PCN-bd_Tpept"/>
</dbReference>
<reference evidence="21 22" key="1">
    <citation type="journal article" date="2016" name="Nat. Commun.">
        <title>Thousands of microbial genomes shed light on interconnected biogeochemical processes in an aquifer system.</title>
        <authorList>
            <person name="Anantharaman K."/>
            <person name="Brown C.T."/>
            <person name="Hug L.A."/>
            <person name="Sharon I."/>
            <person name="Castelle C.J."/>
            <person name="Probst A.J."/>
            <person name="Thomas B.C."/>
            <person name="Singh A."/>
            <person name="Wilkins M.J."/>
            <person name="Karaoz U."/>
            <person name="Brodie E.L."/>
            <person name="Williams K.H."/>
            <person name="Hubbard S.S."/>
            <person name="Banfield J.F."/>
        </authorList>
    </citation>
    <scope>NUCLEOTIDE SEQUENCE [LARGE SCALE GENOMIC DNA]</scope>
</reference>
<evidence type="ECO:0000259" key="20">
    <source>
        <dbReference type="Pfam" id="PF00912"/>
    </source>
</evidence>
<dbReference type="InterPro" id="IPR036950">
    <property type="entry name" value="PBP_transglycosylase"/>
</dbReference>
<dbReference type="EMBL" id="MFFF01000004">
    <property type="protein sequence ID" value="OGE99992.1"/>
    <property type="molecule type" value="Genomic_DNA"/>
</dbReference>
<comment type="catalytic activity">
    <reaction evidence="16">
        <text>[GlcNAc-(1-&gt;4)-Mur2Ac(oyl-L-Ala-gamma-D-Glu-L-Lys-D-Ala-D-Ala)](n)-di-trans,octa-cis-undecaprenyl diphosphate + beta-D-GlcNAc-(1-&gt;4)-Mur2Ac(oyl-L-Ala-gamma-D-Glu-L-Lys-D-Ala-D-Ala)-di-trans,octa-cis-undecaprenyl diphosphate = [GlcNAc-(1-&gt;4)-Mur2Ac(oyl-L-Ala-gamma-D-Glu-L-Lys-D-Ala-D-Ala)](n+1)-di-trans,octa-cis-undecaprenyl diphosphate + di-trans,octa-cis-undecaprenyl diphosphate + H(+)</text>
        <dbReference type="Rhea" id="RHEA:23708"/>
        <dbReference type="Rhea" id="RHEA-COMP:9602"/>
        <dbReference type="Rhea" id="RHEA-COMP:9603"/>
        <dbReference type="ChEBI" id="CHEBI:15378"/>
        <dbReference type="ChEBI" id="CHEBI:58405"/>
        <dbReference type="ChEBI" id="CHEBI:60033"/>
        <dbReference type="ChEBI" id="CHEBI:78435"/>
        <dbReference type="EC" id="2.4.99.28"/>
    </reaction>
</comment>
<evidence type="ECO:0000256" key="7">
    <source>
        <dbReference type="ARBA" id="ARBA00022676"/>
    </source>
</evidence>
<evidence type="ECO:0000256" key="3">
    <source>
        <dbReference type="ARBA" id="ARBA00007739"/>
    </source>
</evidence>
<evidence type="ECO:0000256" key="15">
    <source>
        <dbReference type="ARBA" id="ARBA00034000"/>
    </source>
</evidence>
<keyword evidence="13" id="KW-0511">Multifunctional enzyme</keyword>
<keyword evidence="9" id="KW-0378">Hydrolase</keyword>
<keyword evidence="7" id="KW-0328">Glycosyltransferase</keyword>
<dbReference type="GO" id="GO:0008955">
    <property type="term" value="F:peptidoglycan glycosyltransferase activity"/>
    <property type="evidence" value="ECO:0007669"/>
    <property type="project" value="UniProtKB-EC"/>
</dbReference>
<keyword evidence="10" id="KW-0133">Cell shape</keyword>
<comment type="catalytic activity">
    <reaction evidence="15">
        <text>Preferential cleavage: (Ac)2-L-Lys-D-Ala-|-D-Ala. Also transpeptidation of peptidyl-alanyl moieties that are N-acyl substituents of D-alanine.</text>
        <dbReference type="EC" id="3.4.16.4"/>
    </reaction>
</comment>
<evidence type="ECO:0000259" key="19">
    <source>
        <dbReference type="Pfam" id="PF00905"/>
    </source>
</evidence>
<organism evidence="21 22">
    <name type="scientific">Candidatus Doudnabacteria bacterium RIFCSPLOWO2_02_FULL_48_13</name>
    <dbReference type="NCBI Taxonomy" id="1817845"/>
    <lineage>
        <taxon>Bacteria</taxon>
        <taxon>Candidatus Doudnaibacteriota</taxon>
    </lineage>
</organism>
<gene>
    <name evidence="21" type="ORF">A3J05_02870</name>
</gene>
<dbReference type="Pfam" id="PF00912">
    <property type="entry name" value="Transgly"/>
    <property type="match status" value="1"/>
</dbReference>
<dbReference type="InterPro" id="IPR050396">
    <property type="entry name" value="Glycosyltr_51/Transpeptidase"/>
</dbReference>
<dbReference type="GO" id="GO:0030288">
    <property type="term" value="C:outer membrane-bounded periplasmic space"/>
    <property type="evidence" value="ECO:0007669"/>
    <property type="project" value="TreeGrafter"/>
</dbReference>
<evidence type="ECO:0000256" key="5">
    <source>
        <dbReference type="ARBA" id="ARBA00022645"/>
    </source>
</evidence>
<evidence type="ECO:0000256" key="9">
    <source>
        <dbReference type="ARBA" id="ARBA00022801"/>
    </source>
</evidence>
<evidence type="ECO:0000256" key="13">
    <source>
        <dbReference type="ARBA" id="ARBA00023268"/>
    </source>
</evidence>
<feature type="transmembrane region" description="Helical" evidence="18">
    <location>
        <begin position="21"/>
        <end position="43"/>
    </location>
</feature>
<feature type="domain" description="Glycosyl transferase family 51" evidence="20">
    <location>
        <begin position="69"/>
        <end position="246"/>
    </location>
</feature>
<keyword evidence="6" id="KW-0645">Protease</keyword>
<dbReference type="PANTHER" id="PTHR32282">
    <property type="entry name" value="BINDING PROTEIN TRANSPEPTIDASE, PUTATIVE-RELATED"/>
    <property type="match status" value="1"/>
</dbReference>
<keyword evidence="18" id="KW-1133">Transmembrane helix</keyword>
<evidence type="ECO:0000256" key="8">
    <source>
        <dbReference type="ARBA" id="ARBA00022679"/>
    </source>
</evidence>
<dbReference type="Gene3D" id="1.10.3810.10">
    <property type="entry name" value="Biosynthetic peptidoglycan transglycosylase-like"/>
    <property type="match status" value="1"/>
</dbReference>
<accession>A0A1F5QDN8</accession>
<feature type="compositionally biased region" description="Polar residues" evidence="17">
    <location>
        <begin position="853"/>
        <end position="863"/>
    </location>
</feature>
<dbReference type="GO" id="GO:0009002">
    <property type="term" value="F:serine-type D-Ala-D-Ala carboxypeptidase activity"/>
    <property type="evidence" value="ECO:0007669"/>
    <property type="project" value="UniProtKB-EC"/>
</dbReference>
<dbReference type="PANTHER" id="PTHR32282:SF11">
    <property type="entry name" value="PENICILLIN-BINDING PROTEIN 1B"/>
    <property type="match status" value="1"/>
</dbReference>
<dbReference type="InterPro" id="IPR012338">
    <property type="entry name" value="Beta-lactam/transpept-like"/>
</dbReference>
<comment type="similarity">
    <text evidence="3">In the N-terminal section; belongs to the glycosyltransferase 51 family.</text>
</comment>
<evidence type="ECO:0000256" key="4">
    <source>
        <dbReference type="ARBA" id="ARBA00022475"/>
    </source>
</evidence>
<dbReference type="Proteomes" id="UP000177235">
    <property type="component" value="Unassembled WGS sequence"/>
</dbReference>
<evidence type="ECO:0000256" key="6">
    <source>
        <dbReference type="ARBA" id="ARBA00022670"/>
    </source>
</evidence>
<dbReference type="InterPro" id="IPR023346">
    <property type="entry name" value="Lysozyme-like_dom_sf"/>
</dbReference>
<dbReference type="NCBIfam" id="TIGR02074">
    <property type="entry name" value="PBP_1a_fam"/>
    <property type="match status" value="1"/>
</dbReference>
<evidence type="ECO:0000256" key="11">
    <source>
        <dbReference type="ARBA" id="ARBA00022984"/>
    </source>
</evidence>
<dbReference type="GO" id="GO:0006508">
    <property type="term" value="P:proteolysis"/>
    <property type="evidence" value="ECO:0007669"/>
    <property type="project" value="UniProtKB-KW"/>
</dbReference>
<dbReference type="Gene3D" id="3.40.710.10">
    <property type="entry name" value="DD-peptidase/beta-lactamase superfamily"/>
    <property type="match status" value="1"/>
</dbReference>
<evidence type="ECO:0000256" key="1">
    <source>
        <dbReference type="ARBA" id="ARBA00004236"/>
    </source>
</evidence>
<dbReference type="GO" id="GO:0008658">
    <property type="term" value="F:penicillin binding"/>
    <property type="evidence" value="ECO:0007669"/>
    <property type="project" value="InterPro"/>
</dbReference>
<dbReference type="SUPFAM" id="SSF53955">
    <property type="entry name" value="Lysozyme-like"/>
    <property type="match status" value="1"/>
</dbReference>
<feature type="domain" description="Penicillin-binding protein transpeptidase" evidence="19">
    <location>
        <begin position="335"/>
        <end position="617"/>
    </location>
</feature>
<proteinExistence type="inferred from homology"/>
<dbReference type="GO" id="GO:0009252">
    <property type="term" value="P:peptidoglycan biosynthetic process"/>
    <property type="evidence" value="ECO:0007669"/>
    <property type="project" value="UniProtKB-KW"/>
</dbReference>
<dbReference type="InterPro" id="IPR001264">
    <property type="entry name" value="Glyco_trans_51"/>
</dbReference>
<evidence type="ECO:0000256" key="18">
    <source>
        <dbReference type="SAM" id="Phobius"/>
    </source>
</evidence>
<dbReference type="SUPFAM" id="SSF56601">
    <property type="entry name" value="beta-lactamase/transpeptidase-like"/>
    <property type="match status" value="1"/>
</dbReference>
<keyword evidence="12 18" id="KW-0472">Membrane</keyword>
<protein>
    <submittedName>
        <fullName evidence="21">Uncharacterized protein</fullName>
    </submittedName>
</protein>
<keyword evidence="14" id="KW-0961">Cell wall biogenesis/degradation</keyword>
<comment type="caution">
    <text evidence="21">The sequence shown here is derived from an EMBL/GenBank/DDBJ whole genome shotgun (WGS) entry which is preliminary data.</text>
</comment>
<keyword evidence="4" id="KW-1003">Cell membrane</keyword>
<evidence type="ECO:0000256" key="16">
    <source>
        <dbReference type="ARBA" id="ARBA00049902"/>
    </source>
</evidence>
<dbReference type="GO" id="GO:0071555">
    <property type="term" value="P:cell wall organization"/>
    <property type="evidence" value="ECO:0007669"/>
    <property type="project" value="UniProtKB-KW"/>
</dbReference>
<evidence type="ECO:0000256" key="2">
    <source>
        <dbReference type="ARBA" id="ARBA00007090"/>
    </source>
</evidence>